<proteinExistence type="predicted"/>
<reference evidence="1" key="1">
    <citation type="journal article" date="2014" name="Front. Microbiol.">
        <title>High frequency of phylogenetically diverse reductive dehalogenase-homologous genes in deep subseafloor sedimentary metagenomes.</title>
        <authorList>
            <person name="Kawai M."/>
            <person name="Futagami T."/>
            <person name="Toyoda A."/>
            <person name="Takaki Y."/>
            <person name="Nishi S."/>
            <person name="Hori S."/>
            <person name="Arai W."/>
            <person name="Tsubouchi T."/>
            <person name="Morono Y."/>
            <person name="Uchiyama I."/>
            <person name="Ito T."/>
            <person name="Fujiyama A."/>
            <person name="Inagaki F."/>
            <person name="Takami H."/>
        </authorList>
    </citation>
    <scope>NUCLEOTIDE SEQUENCE</scope>
    <source>
        <strain evidence="1">Expedition CK06-06</strain>
    </source>
</reference>
<organism evidence="1">
    <name type="scientific">marine sediment metagenome</name>
    <dbReference type="NCBI Taxonomy" id="412755"/>
    <lineage>
        <taxon>unclassified sequences</taxon>
        <taxon>metagenomes</taxon>
        <taxon>ecological metagenomes</taxon>
    </lineage>
</organism>
<dbReference type="EMBL" id="BARU01008444">
    <property type="protein sequence ID" value="GAH41347.1"/>
    <property type="molecule type" value="Genomic_DNA"/>
</dbReference>
<evidence type="ECO:0000313" key="1">
    <source>
        <dbReference type="EMBL" id="GAH41347.1"/>
    </source>
</evidence>
<name>X1F8R6_9ZZZZ</name>
<comment type="caution">
    <text evidence="1">The sequence shown here is derived from an EMBL/GenBank/DDBJ whole genome shotgun (WGS) entry which is preliminary data.</text>
</comment>
<dbReference type="AlphaFoldDB" id="X1F8R6"/>
<accession>X1F8R6</accession>
<sequence length="71" mass="8366">MLGRRYRCPFTFRRKVKGQRVYVYRETLYETGKIFCKGCPELKRLDGEDCQRVDLSYDLYTGMGSAPKVCI</sequence>
<gene>
    <name evidence="1" type="ORF">S03H2_16523</name>
</gene>
<protein>
    <submittedName>
        <fullName evidence="1">Uncharacterized protein</fullName>
    </submittedName>
</protein>